<comment type="catalytic activity">
    <reaction evidence="6">
        <text>a fatty acyl-CoA + H2O = a fatty acid + CoA + H(+)</text>
        <dbReference type="Rhea" id="RHEA:16781"/>
        <dbReference type="ChEBI" id="CHEBI:15377"/>
        <dbReference type="ChEBI" id="CHEBI:15378"/>
        <dbReference type="ChEBI" id="CHEBI:28868"/>
        <dbReference type="ChEBI" id="CHEBI:57287"/>
        <dbReference type="ChEBI" id="CHEBI:77636"/>
        <dbReference type="EC" id="3.1.2.20"/>
    </reaction>
    <physiologicalReaction direction="left-to-right" evidence="6">
        <dbReference type="Rhea" id="RHEA:16782"/>
    </physiologicalReaction>
</comment>
<reference evidence="11" key="2">
    <citation type="submission" date="2021-04" db="EMBL/GenBank/DDBJ databases">
        <title>Isolation and genomic analysis of the ibuprofen-degrading bacterium Sphingomonas strain MPO218.</title>
        <authorList>
            <person name="Aulestia M."/>
            <person name="Flores A."/>
            <person name="Mangas E.L."/>
            <person name="Perez-Pulido A.J."/>
            <person name="Santero E."/>
            <person name="Camacho E.M."/>
        </authorList>
    </citation>
    <scope>NUCLEOTIDE SEQUENCE</scope>
    <source>
        <strain evidence="11">MPO218</strain>
    </source>
</reference>
<evidence type="ECO:0000256" key="6">
    <source>
        <dbReference type="ARBA" id="ARBA00050943"/>
    </source>
</evidence>
<dbReference type="FunFam" id="2.40.160.210:FF:000001">
    <property type="entry name" value="Acyl-CoA thioesterase II"/>
    <property type="match status" value="1"/>
</dbReference>
<dbReference type="PANTHER" id="PTHR11066:SF34">
    <property type="entry name" value="ACYL-COENZYME A THIOESTERASE 8"/>
    <property type="match status" value="1"/>
</dbReference>
<reference evidence="11" key="1">
    <citation type="submission" date="2020-07" db="EMBL/GenBank/DDBJ databases">
        <authorList>
            <person name="Camacho E."/>
        </authorList>
    </citation>
    <scope>NUCLEOTIDE SEQUENCE</scope>
    <source>
        <strain evidence="11">MPO218</strain>
    </source>
</reference>
<evidence type="ECO:0000313" key="11">
    <source>
        <dbReference type="EMBL" id="QTH20986.1"/>
    </source>
</evidence>
<dbReference type="CDD" id="cd03444">
    <property type="entry name" value="Thioesterase_II_repeat1"/>
    <property type="match status" value="1"/>
</dbReference>
<feature type="domain" description="Acyl-CoA thioesterase 2 C-terminal" evidence="9">
    <location>
        <begin position="188"/>
        <end position="292"/>
    </location>
</feature>
<dbReference type="Pfam" id="PF02551">
    <property type="entry name" value="Acyl_CoA_thio"/>
    <property type="match status" value="1"/>
</dbReference>
<protein>
    <recommendedName>
        <fullName evidence="7">Acyl-CoA thioesterase 2</fullName>
        <ecNumber evidence="5">3.1.2.20</ecNumber>
    </recommendedName>
    <alternativeName>
        <fullName evidence="8">Thioesterase II</fullName>
    </alternativeName>
</protein>
<dbReference type="GO" id="GO:0009062">
    <property type="term" value="P:fatty acid catabolic process"/>
    <property type="evidence" value="ECO:0007669"/>
    <property type="project" value="TreeGrafter"/>
</dbReference>
<dbReference type="EC" id="3.1.2.20" evidence="5"/>
<evidence type="ECO:0000256" key="7">
    <source>
        <dbReference type="ARBA" id="ARBA00071120"/>
    </source>
</evidence>
<dbReference type="AlphaFoldDB" id="A0A975HD35"/>
<evidence type="ECO:0000256" key="2">
    <source>
        <dbReference type="ARBA" id="ARBA00011881"/>
    </source>
</evidence>
<dbReference type="SUPFAM" id="SSF54637">
    <property type="entry name" value="Thioesterase/thiol ester dehydrase-isomerase"/>
    <property type="match status" value="2"/>
</dbReference>
<feature type="domain" description="Acyl-CoA thioesterase-like N-terminal HotDog" evidence="10">
    <location>
        <begin position="44"/>
        <end position="120"/>
    </location>
</feature>
<evidence type="ECO:0000256" key="4">
    <source>
        <dbReference type="ARBA" id="ARBA00023098"/>
    </source>
</evidence>
<keyword evidence="3" id="KW-0378">Hydrolase</keyword>
<dbReference type="InterPro" id="IPR029069">
    <property type="entry name" value="HotDog_dom_sf"/>
</dbReference>
<gene>
    <name evidence="11" type="ORF">HRJ34_22115</name>
</gene>
<evidence type="ECO:0000256" key="5">
    <source>
        <dbReference type="ARBA" id="ARBA00038894"/>
    </source>
</evidence>
<dbReference type="InterPro" id="IPR003703">
    <property type="entry name" value="Acyl_CoA_thio"/>
</dbReference>
<dbReference type="Proteomes" id="UP000664914">
    <property type="component" value="Chromosome"/>
</dbReference>
<dbReference type="Pfam" id="PF13622">
    <property type="entry name" value="4HBT_3"/>
    <property type="match status" value="1"/>
</dbReference>
<evidence type="ECO:0000256" key="1">
    <source>
        <dbReference type="ARBA" id="ARBA00006538"/>
    </source>
</evidence>
<name>A0A975HD35_9SPHN</name>
<evidence type="ECO:0000256" key="8">
    <source>
        <dbReference type="ARBA" id="ARBA00079653"/>
    </source>
</evidence>
<sequence>MPRDMPKRESFVDETDHRFAHLFRFEEGDGGVLRAAPTGGPLFRLFGGQVLAQALAAAQHSVAAGRLAHSCHAYFVRAGRVDRPIDFTVSRDTDGRSFSARRVEARQGDELILTLSASFHAAEPGPVQQATMPDVPDPLDLPPQEQAIAAALPHMPPHRLVFWDRDIGLDVRAVEPFHTLDPPRAPARRSFWFRTRDRLGDDPGEHQRMLAFASDLYILHTGLLPLGISWSDHGLSDVSLDHALWFHQPFRADEWLLYTMDSPYAGGARTLGRGTIFARDGRLVASVAQEGLIRLAR</sequence>
<accession>A0A975HD35</accession>
<dbReference type="PANTHER" id="PTHR11066">
    <property type="entry name" value="ACYL-COA THIOESTERASE"/>
    <property type="match status" value="1"/>
</dbReference>
<dbReference type="EMBL" id="CP059319">
    <property type="protein sequence ID" value="QTH20986.1"/>
    <property type="molecule type" value="Genomic_DNA"/>
</dbReference>
<proteinExistence type="inferred from homology"/>
<dbReference type="Gene3D" id="2.40.160.210">
    <property type="entry name" value="Acyl-CoA thioesterase, double hotdog domain"/>
    <property type="match status" value="1"/>
</dbReference>
<evidence type="ECO:0000313" key="12">
    <source>
        <dbReference type="Proteomes" id="UP000664914"/>
    </source>
</evidence>
<comment type="similarity">
    <text evidence="1">Belongs to the C/M/P thioester hydrolase family.</text>
</comment>
<evidence type="ECO:0000256" key="3">
    <source>
        <dbReference type="ARBA" id="ARBA00022801"/>
    </source>
</evidence>
<dbReference type="InterPro" id="IPR049449">
    <property type="entry name" value="TesB_ACOT8-like_N"/>
</dbReference>
<organism evidence="11 12">
    <name type="scientific">Rhizorhabdus wittichii</name>
    <dbReference type="NCBI Taxonomy" id="160791"/>
    <lineage>
        <taxon>Bacteria</taxon>
        <taxon>Pseudomonadati</taxon>
        <taxon>Pseudomonadota</taxon>
        <taxon>Alphaproteobacteria</taxon>
        <taxon>Sphingomonadales</taxon>
        <taxon>Sphingomonadaceae</taxon>
        <taxon>Rhizorhabdus</taxon>
    </lineage>
</organism>
<dbReference type="CDD" id="cd03445">
    <property type="entry name" value="Thioesterase_II_repeat2"/>
    <property type="match status" value="1"/>
</dbReference>
<dbReference type="InterPro" id="IPR025652">
    <property type="entry name" value="TesB_C"/>
</dbReference>
<dbReference type="GO" id="GO:0006637">
    <property type="term" value="P:acyl-CoA metabolic process"/>
    <property type="evidence" value="ECO:0007669"/>
    <property type="project" value="InterPro"/>
</dbReference>
<keyword evidence="4" id="KW-0443">Lipid metabolism</keyword>
<dbReference type="GO" id="GO:0047617">
    <property type="term" value="F:fatty acyl-CoA hydrolase activity"/>
    <property type="evidence" value="ECO:0007669"/>
    <property type="project" value="UniProtKB-EC"/>
</dbReference>
<evidence type="ECO:0000259" key="10">
    <source>
        <dbReference type="Pfam" id="PF13622"/>
    </source>
</evidence>
<comment type="subunit">
    <text evidence="2">Homotetramer.</text>
</comment>
<evidence type="ECO:0000259" key="9">
    <source>
        <dbReference type="Pfam" id="PF02551"/>
    </source>
</evidence>
<dbReference type="InterPro" id="IPR042171">
    <property type="entry name" value="Acyl-CoA_hotdog"/>
</dbReference>